<sequence>MVHTRNGSNYSVKPDGCGQRRGKTKSRSGKSSSRETHLEDARVAPHSPRSATTNFDVNSEFELIHDNISRSEPLSSVRDRNLSMTIQELVHSSKRGGVGNVPKSLAGGHELLLTHHELSGSGKDHRALRIMEPIVLQRQCQKDK</sequence>
<comment type="caution">
    <text evidence="2">The sequence shown here is derived from an EMBL/GenBank/DDBJ whole genome shotgun (WGS) entry which is preliminary data.</text>
</comment>
<gene>
    <name evidence="2" type="ORF">O181_124201</name>
</gene>
<protein>
    <submittedName>
        <fullName evidence="2">Uncharacterized protein</fullName>
    </submittedName>
</protein>
<evidence type="ECO:0000313" key="2">
    <source>
        <dbReference type="EMBL" id="MBW0584486.1"/>
    </source>
</evidence>
<dbReference type="AlphaFoldDB" id="A0A9Q3KQQ8"/>
<feature type="region of interest" description="Disordered" evidence="1">
    <location>
        <begin position="1"/>
        <end position="55"/>
    </location>
</feature>
<name>A0A9Q3KQQ8_9BASI</name>
<reference evidence="2" key="1">
    <citation type="submission" date="2021-03" db="EMBL/GenBank/DDBJ databases">
        <title>Draft genome sequence of rust myrtle Austropuccinia psidii MF-1, a brazilian biotype.</title>
        <authorList>
            <person name="Quecine M.C."/>
            <person name="Pachon D.M.R."/>
            <person name="Bonatelli M.L."/>
            <person name="Correr F.H."/>
            <person name="Franceschini L.M."/>
            <person name="Leite T.F."/>
            <person name="Margarido G.R.A."/>
            <person name="Almeida C.A."/>
            <person name="Ferrarezi J.A."/>
            <person name="Labate C.A."/>
        </authorList>
    </citation>
    <scope>NUCLEOTIDE SEQUENCE</scope>
    <source>
        <strain evidence="2">MF-1</strain>
    </source>
</reference>
<feature type="compositionally biased region" description="Polar residues" evidence="1">
    <location>
        <begin position="1"/>
        <end position="11"/>
    </location>
</feature>
<feature type="compositionally biased region" description="Basic and acidic residues" evidence="1">
    <location>
        <begin position="32"/>
        <end position="43"/>
    </location>
</feature>
<organism evidence="2 3">
    <name type="scientific">Austropuccinia psidii MF-1</name>
    <dbReference type="NCBI Taxonomy" id="1389203"/>
    <lineage>
        <taxon>Eukaryota</taxon>
        <taxon>Fungi</taxon>
        <taxon>Dikarya</taxon>
        <taxon>Basidiomycota</taxon>
        <taxon>Pucciniomycotina</taxon>
        <taxon>Pucciniomycetes</taxon>
        <taxon>Pucciniales</taxon>
        <taxon>Sphaerophragmiaceae</taxon>
        <taxon>Austropuccinia</taxon>
    </lineage>
</organism>
<accession>A0A9Q3KQQ8</accession>
<proteinExistence type="predicted"/>
<dbReference type="Proteomes" id="UP000765509">
    <property type="component" value="Unassembled WGS sequence"/>
</dbReference>
<evidence type="ECO:0000256" key="1">
    <source>
        <dbReference type="SAM" id="MobiDB-lite"/>
    </source>
</evidence>
<keyword evidence="3" id="KW-1185">Reference proteome</keyword>
<dbReference type="EMBL" id="AVOT02118124">
    <property type="protein sequence ID" value="MBW0584486.1"/>
    <property type="molecule type" value="Genomic_DNA"/>
</dbReference>
<evidence type="ECO:0000313" key="3">
    <source>
        <dbReference type="Proteomes" id="UP000765509"/>
    </source>
</evidence>